<organism evidence="2 3">
    <name type="scientific">Alterirhizorhabdus solaris</name>
    <dbReference type="NCBI Taxonomy" id="2529389"/>
    <lineage>
        <taxon>Bacteria</taxon>
        <taxon>Pseudomonadati</taxon>
        <taxon>Pseudomonadota</taxon>
        <taxon>Alphaproteobacteria</taxon>
        <taxon>Sphingomonadales</taxon>
        <taxon>Rhizorhabdaceae</taxon>
        <taxon>Alterirhizorhabdus</taxon>
    </lineage>
</organism>
<keyword evidence="3" id="KW-1185">Reference proteome</keyword>
<dbReference type="InterPro" id="IPR019060">
    <property type="entry name" value="DUF2382"/>
</dbReference>
<feature type="domain" description="DUF2382" evidence="1">
    <location>
        <begin position="12"/>
        <end position="117"/>
    </location>
</feature>
<dbReference type="OrthoDB" id="7586109at2"/>
<proteinExistence type="predicted"/>
<name>A0A558RB16_9SPHN</name>
<evidence type="ECO:0000313" key="2">
    <source>
        <dbReference type="EMBL" id="TVV76472.1"/>
    </source>
</evidence>
<accession>A0A558RB16</accession>
<protein>
    <submittedName>
        <fullName evidence="2">DUF2382 domain-containing protein</fullName>
    </submittedName>
</protein>
<dbReference type="Pfam" id="PF09557">
    <property type="entry name" value="DUF2382"/>
    <property type="match status" value="1"/>
</dbReference>
<evidence type="ECO:0000313" key="3">
    <source>
        <dbReference type="Proteomes" id="UP000318681"/>
    </source>
</evidence>
<dbReference type="Proteomes" id="UP000318681">
    <property type="component" value="Unassembled WGS sequence"/>
</dbReference>
<dbReference type="EMBL" id="VNIM01000010">
    <property type="protein sequence ID" value="TVV76472.1"/>
    <property type="molecule type" value="Genomic_DNA"/>
</dbReference>
<dbReference type="AlphaFoldDB" id="A0A558RB16"/>
<dbReference type="RefSeq" id="WP_145148538.1">
    <property type="nucleotide sequence ID" value="NZ_VNIM01000010.1"/>
</dbReference>
<sequence>MSEINEHGTVIPIVQEFATVSTREVETDRVSVRTVVEEKPTDVVARLAREELLVERRKVEREVAVAPAPYEDGDTLIVSVVEERLIVEKRLFVIEELVVRRVAHVDDVHIPTTLKTMHAVVEQDSAQP</sequence>
<comment type="caution">
    <text evidence="2">The sequence shown here is derived from an EMBL/GenBank/DDBJ whole genome shotgun (WGS) entry which is preliminary data.</text>
</comment>
<reference evidence="2 3" key="1">
    <citation type="submission" date="2019-07" db="EMBL/GenBank/DDBJ databases">
        <title>Sphingomonas solaris sp. nov., isolated from a solar panel from Boston, Massachusetts.</title>
        <authorList>
            <person name="Tanner K."/>
            <person name="Pascual J."/>
            <person name="Mancuso C."/>
            <person name="Pereto J."/>
            <person name="Khalil A."/>
            <person name="Vilanova C."/>
        </authorList>
    </citation>
    <scope>NUCLEOTIDE SEQUENCE [LARGE SCALE GENOMIC DNA]</scope>
    <source>
        <strain evidence="2 3">R4DWN</strain>
    </source>
</reference>
<evidence type="ECO:0000259" key="1">
    <source>
        <dbReference type="Pfam" id="PF09557"/>
    </source>
</evidence>
<gene>
    <name evidence="2" type="ORF">FOY91_04435</name>
</gene>